<sequence length="89" mass="10491">MYYFDYQSTFGNLFKQMTKLIPIFIDGKRWVQLSQVQILAIGSFLPINALKKIRFQGIELKDCLEYEIYEWLLKTSDFSGKNSAIQELI</sequence>
<dbReference type="EMBL" id="CP012836">
    <property type="protein sequence ID" value="AMQ55190.1"/>
    <property type="molecule type" value="Genomic_DNA"/>
</dbReference>
<dbReference type="PATRIC" id="fig|1727163.4.peg.462"/>
<reference evidence="2" key="1">
    <citation type="submission" date="2015-09" db="EMBL/GenBank/DDBJ databases">
        <title>Complete sequence of Algoriphagus sp. M8-2.</title>
        <authorList>
            <person name="Shintani M."/>
        </authorList>
    </citation>
    <scope>NUCLEOTIDE SEQUENCE [LARGE SCALE GENOMIC DNA]</scope>
    <source>
        <strain evidence="2">M8-2</strain>
    </source>
</reference>
<evidence type="ECO:0000313" key="1">
    <source>
        <dbReference type="EMBL" id="AMQ55190.1"/>
    </source>
</evidence>
<reference evidence="1 2" key="2">
    <citation type="journal article" date="2016" name="Genome Announc.">
        <title>Complete Genome Sequence of Algoriphagus sp. Strain M8-2, Isolated from a Brackish Lake.</title>
        <authorList>
            <person name="Muraguchi Y."/>
            <person name="Kushimoto K."/>
            <person name="Ohtsubo Y."/>
            <person name="Suzuki T."/>
            <person name="Dohra H."/>
            <person name="Kimbara K."/>
            <person name="Shintani M."/>
        </authorList>
    </citation>
    <scope>NUCLEOTIDE SEQUENCE [LARGE SCALE GENOMIC DNA]</scope>
    <source>
        <strain evidence="1 2">M8-2</strain>
    </source>
</reference>
<evidence type="ECO:0000313" key="2">
    <source>
        <dbReference type="Proteomes" id="UP000073816"/>
    </source>
</evidence>
<organism evidence="1 2">
    <name type="scientific">Algoriphagus sanaruensis</name>
    <dbReference type="NCBI Taxonomy" id="1727163"/>
    <lineage>
        <taxon>Bacteria</taxon>
        <taxon>Pseudomonadati</taxon>
        <taxon>Bacteroidota</taxon>
        <taxon>Cytophagia</taxon>
        <taxon>Cytophagales</taxon>
        <taxon>Cyclobacteriaceae</taxon>
        <taxon>Algoriphagus</taxon>
    </lineage>
</organism>
<proteinExistence type="predicted"/>
<name>A0A142EJ85_9BACT</name>
<accession>A0A142EJ85</accession>
<dbReference type="AlphaFoldDB" id="A0A142EJ85"/>
<dbReference type="KEGG" id="alm:AO498_02195"/>
<keyword evidence="2" id="KW-1185">Reference proteome</keyword>
<protein>
    <submittedName>
        <fullName evidence="1">Uncharacterized protein</fullName>
    </submittedName>
</protein>
<dbReference type="Proteomes" id="UP000073816">
    <property type="component" value="Chromosome"/>
</dbReference>
<gene>
    <name evidence="1" type="ORF">AO498_02195</name>
</gene>